<comment type="caution">
    <text evidence="1">The sequence shown here is derived from an EMBL/GenBank/DDBJ whole genome shotgun (WGS) entry which is preliminary data.</text>
</comment>
<proteinExistence type="predicted"/>
<organism evidence="1">
    <name type="scientific">Sesamum radiatum</name>
    <name type="common">Black benniseed</name>
    <dbReference type="NCBI Taxonomy" id="300843"/>
    <lineage>
        <taxon>Eukaryota</taxon>
        <taxon>Viridiplantae</taxon>
        <taxon>Streptophyta</taxon>
        <taxon>Embryophyta</taxon>
        <taxon>Tracheophyta</taxon>
        <taxon>Spermatophyta</taxon>
        <taxon>Magnoliopsida</taxon>
        <taxon>eudicotyledons</taxon>
        <taxon>Gunneridae</taxon>
        <taxon>Pentapetalae</taxon>
        <taxon>asterids</taxon>
        <taxon>lamiids</taxon>
        <taxon>Lamiales</taxon>
        <taxon>Pedaliaceae</taxon>
        <taxon>Sesamum</taxon>
    </lineage>
</organism>
<name>A0AAW2I731_SESRA</name>
<reference evidence="1" key="2">
    <citation type="journal article" date="2024" name="Plant">
        <title>Genomic evolution and insights into agronomic trait innovations of Sesamum species.</title>
        <authorList>
            <person name="Miao H."/>
            <person name="Wang L."/>
            <person name="Qu L."/>
            <person name="Liu H."/>
            <person name="Sun Y."/>
            <person name="Le M."/>
            <person name="Wang Q."/>
            <person name="Wei S."/>
            <person name="Zheng Y."/>
            <person name="Lin W."/>
            <person name="Duan Y."/>
            <person name="Cao H."/>
            <person name="Xiong S."/>
            <person name="Wang X."/>
            <person name="Wei L."/>
            <person name="Li C."/>
            <person name="Ma Q."/>
            <person name="Ju M."/>
            <person name="Zhao R."/>
            <person name="Li G."/>
            <person name="Mu C."/>
            <person name="Tian Q."/>
            <person name="Mei H."/>
            <person name="Zhang T."/>
            <person name="Gao T."/>
            <person name="Zhang H."/>
        </authorList>
    </citation>
    <scope>NUCLEOTIDE SEQUENCE</scope>
    <source>
        <strain evidence="1">G02</strain>
    </source>
</reference>
<accession>A0AAW2I731</accession>
<gene>
    <name evidence="1" type="ORF">Sradi_7310700</name>
</gene>
<dbReference type="PANTHER" id="PTHR33116">
    <property type="entry name" value="REVERSE TRANSCRIPTASE ZINC-BINDING DOMAIN-CONTAINING PROTEIN-RELATED-RELATED"/>
    <property type="match status" value="1"/>
</dbReference>
<evidence type="ECO:0000313" key="1">
    <source>
        <dbReference type="EMBL" id="KAL0277950.1"/>
    </source>
</evidence>
<sequence length="160" mass="18539">MVRHMVSSKGARGLRLEDPMSPYLFVLVIEVLHMILQQMIEQETAFRYHWHWAELSLFQRGFADNLLLFCEAHDPSIAVFQRELELFAILSRLHVNPAKTQLILSKAARYDNTQFLATLDFQEGQLPVKYLELPLISSRLSLSNCRPLLDKIDSRVQGWG</sequence>
<protein>
    <recommendedName>
        <fullName evidence="2">Reverse transcriptase domain-containing protein</fullName>
    </recommendedName>
</protein>
<reference evidence="1" key="1">
    <citation type="submission" date="2020-06" db="EMBL/GenBank/DDBJ databases">
        <authorList>
            <person name="Li T."/>
            <person name="Hu X."/>
            <person name="Zhang T."/>
            <person name="Song X."/>
            <person name="Zhang H."/>
            <person name="Dai N."/>
            <person name="Sheng W."/>
            <person name="Hou X."/>
            <person name="Wei L."/>
        </authorList>
    </citation>
    <scope>NUCLEOTIDE SEQUENCE</scope>
    <source>
        <strain evidence="1">G02</strain>
        <tissue evidence="1">Leaf</tissue>
    </source>
</reference>
<dbReference type="EMBL" id="JACGWJ010001720">
    <property type="protein sequence ID" value="KAL0277950.1"/>
    <property type="molecule type" value="Genomic_DNA"/>
</dbReference>
<evidence type="ECO:0008006" key="2">
    <source>
        <dbReference type="Google" id="ProtNLM"/>
    </source>
</evidence>
<dbReference type="PANTHER" id="PTHR33116:SF78">
    <property type="entry name" value="OS12G0587133 PROTEIN"/>
    <property type="match status" value="1"/>
</dbReference>
<dbReference type="AlphaFoldDB" id="A0AAW2I731"/>